<dbReference type="RefSeq" id="WP_190315546.1">
    <property type="nucleotide sequence ID" value="NZ_JACNYL010000006.1"/>
</dbReference>
<sequence length="500" mass="56952">MTLLKIQLLFWGLLFSFITGSVCVGNMMAISPVFLDNQSGAEEDLQKLIDQALKNGKKVVFLEKNKKYRLYNQLDIRCSIEGNGAILEPMTNASISIKISEKDVTIKNLTITGSKLKMIAIQNTGVVFEGCEIVGHNYGTLIQLEANNSSFVNCKLHNYYQKNIQYAIKNVGNNPIVAFNLIGCDIRGGIRFVNGNNRTSGGYRFERNTITVDFSHATQSVKNQNDAIRLSGINDVYFDSNKFLFMNVNRGFKFTDYVSDEKNKKRSLRPTTDVFFANNTIIANSKNGKQLFDLYDGTGKITFTDNIIDAKGHTIIFEDKTTIPLNVNRELILSRNRIKFDFRVLYYRGGNTPARLSVLDNEFIYSRKEISFNTSRIGQEKSIELNHLFYARELDEFLFKNNKLRSEAIKTPFFDSYVLNVLNVKMSEIINNEIEGALLFTGLEESQIKFTNNTILKTNFANLIRITRHSRVKGGNSRIIIKDNNVKESRNIVADFFNQK</sequence>
<organism evidence="1 2">
    <name type="scientific">Sphingobacterium chuzhouense</name>
    <dbReference type="NCBI Taxonomy" id="1742264"/>
    <lineage>
        <taxon>Bacteria</taxon>
        <taxon>Pseudomonadati</taxon>
        <taxon>Bacteroidota</taxon>
        <taxon>Sphingobacteriia</taxon>
        <taxon>Sphingobacteriales</taxon>
        <taxon>Sphingobacteriaceae</taxon>
        <taxon>Sphingobacterium</taxon>
    </lineage>
</organism>
<dbReference type="InterPro" id="IPR011050">
    <property type="entry name" value="Pectin_lyase_fold/virulence"/>
</dbReference>
<protein>
    <recommendedName>
        <fullName evidence="3">Right handed beta helix domain-containing protein</fullName>
    </recommendedName>
</protein>
<dbReference type="EMBL" id="JACNYL010000006">
    <property type="protein sequence ID" value="MBD1423772.1"/>
    <property type="molecule type" value="Genomic_DNA"/>
</dbReference>
<name>A0ABR7XXM0_9SPHI</name>
<accession>A0ABR7XXM0</accession>
<keyword evidence="2" id="KW-1185">Reference proteome</keyword>
<evidence type="ECO:0008006" key="3">
    <source>
        <dbReference type="Google" id="ProtNLM"/>
    </source>
</evidence>
<evidence type="ECO:0000313" key="1">
    <source>
        <dbReference type="EMBL" id="MBD1423772.1"/>
    </source>
</evidence>
<gene>
    <name evidence="1" type="ORF">H8B21_19595</name>
</gene>
<reference evidence="1 2" key="1">
    <citation type="submission" date="2020-08" db="EMBL/GenBank/DDBJ databases">
        <title>Sphingobacterium sp. DN00404 isolated from aquaculture water.</title>
        <authorList>
            <person name="Zhang M."/>
        </authorList>
    </citation>
    <scope>NUCLEOTIDE SEQUENCE [LARGE SCALE GENOMIC DNA]</scope>
    <source>
        <strain evidence="1 2">KCTC 42746</strain>
    </source>
</reference>
<proteinExistence type="predicted"/>
<evidence type="ECO:0000313" key="2">
    <source>
        <dbReference type="Proteomes" id="UP000651112"/>
    </source>
</evidence>
<dbReference type="Proteomes" id="UP000651112">
    <property type="component" value="Unassembled WGS sequence"/>
</dbReference>
<dbReference type="SUPFAM" id="SSF51126">
    <property type="entry name" value="Pectin lyase-like"/>
    <property type="match status" value="1"/>
</dbReference>
<comment type="caution">
    <text evidence="1">The sequence shown here is derived from an EMBL/GenBank/DDBJ whole genome shotgun (WGS) entry which is preliminary data.</text>
</comment>